<dbReference type="Proteomes" id="UP001175261">
    <property type="component" value="Unassembled WGS sequence"/>
</dbReference>
<accession>A0AA39L4G2</accession>
<organism evidence="1 2">
    <name type="scientific">Sarocladium strictum</name>
    <name type="common">Black bundle disease fungus</name>
    <name type="synonym">Acremonium strictum</name>
    <dbReference type="NCBI Taxonomy" id="5046"/>
    <lineage>
        <taxon>Eukaryota</taxon>
        <taxon>Fungi</taxon>
        <taxon>Dikarya</taxon>
        <taxon>Ascomycota</taxon>
        <taxon>Pezizomycotina</taxon>
        <taxon>Sordariomycetes</taxon>
        <taxon>Hypocreomycetidae</taxon>
        <taxon>Hypocreales</taxon>
        <taxon>Sarocladiaceae</taxon>
        <taxon>Sarocladium</taxon>
    </lineage>
</organism>
<evidence type="ECO:0000313" key="1">
    <source>
        <dbReference type="EMBL" id="KAK0383615.1"/>
    </source>
</evidence>
<dbReference type="PANTHER" id="PTHR38797">
    <property type="entry name" value="NUCLEAR PORE COMPLEX PROTEIN NUP85-RELATED"/>
    <property type="match status" value="1"/>
</dbReference>
<dbReference type="Pfam" id="PF12311">
    <property type="entry name" value="DUF3632"/>
    <property type="match status" value="1"/>
</dbReference>
<dbReference type="InterPro" id="IPR022085">
    <property type="entry name" value="OpdG"/>
</dbReference>
<dbReference type="PANTHER" id="PTHR38797:SF4">
    <property type="entry name" value="NUCLEAR PORE COMPLEX PROTEIN NUP85"/>
    <property type="match status" value="1"/>
</dbReference>
<dbReference type="InterPro" id="IPR053204">
    <property type="entry name" value="Oxopyrrolidines_Biosynth-assoc"/>
</dbReference>
<comment type="caution">
    <text evidence="1">The sequence shown here is derived from an EMBL/GenBank/DDBJ whole genome shotgun (WGS) entry which is preliminary data.</text>
</comment>
<keyword evidence="2" id="KW-1185">Reference proteome</keyword>
<dbReference type="AlphaFoldDB" id="A0AA39L4G2"/>
<sequence length="272" mass="30490">MASRPQIDVSSLVKDPDSIEARIASILQPALDSAPTALTSEALAGDLDKLYPADYEPKEGDGDVVADILWSLWSFLIKVVKKIPADDVRQQLLADALAKLQKKERQDAKVWGQDCRMWGDLGLLGPNMREAWDVRPNFEKDDASAVAEWTSLNAFAALLLGNSVQTWHNFAIWELRGALEEEPRSNAERDGQLQSSSEWILHAGNVLRAKKGMDQLDEMEKRMLKGGSKFQGEPGLSDERWSFWRDRFRELGGQVEDEALKAKIDKVVQKMA</sequence>
<name>A0AA39L4G2_SARSR</name>
<protein>
    <submittedName>
        <fullName evidence="1">Uncharacterized protein</fullName>
    </submittedName>
</protein>
<evidence type="ECO:0000313" key="2">
    <source>
        <dbReference type="Proteomes" id="UP001175261"/>
    </source>
</evidence>
<dbReference type="EMBL" id="JAPDFR010000009">
    <property type="protein sequence ID" value="KAK0383615.1"/>
    <property type="molecule type" value="Genomic_DNA"/>
</dbReference>
<reference evidence="1" key="1">
    <citation type="submission" date="2022-10" db="EMBL/GenBank/DDBJ databases">
        <title>Determination and structural analysis of whole genome sequence of Sarocladium strictum F4-1.</title>
        <authorList>
            <person name="Hu L."/>
            <person name="Jiang Y."/>
        </authorList>
    </citation>
    <scope>NUCLEOTIDE SEQUENCE</scope>
    <source>
        <strain evidence="1">F4-1</strain>
    </source>
</reference>
<gene>
    <name evidence="1" type="ORF">NLU13_9526</name>
</gene>
<proteinExistence type="predicted"/>